<evidence type="ECO:0000256" key="12">
    <source>
        <dbReference type="ARBA" id="ARBA00023136"/>
    </source>
</evidence>
<comment type="cofactor">
    <cofactor evidence="1 13">
        <name>heme</name>
        <dbReference type="ChEBI" id="CHEBI:30413"/>
    </cofactor>
</comment>
<keyword evidence="6 13" id="KW-0479">Metal-binding</keyword>
<keyword evidence="11 14" id="KW-0503">Monooxygenase</keyword>
<accession>N6TJR1</accession>
<evidence type="ECO:0000256" key="2">
    <source>
        <dbReference type="ARBA" id="ARBA00004174"/>
    </source>
</evidence>
<dbReference type="EMBL" id="KB740420">
    <property type="protein sequence ID" value="ENN80699.1"/>
    <property type="molecule type" value="Genomic_DNA"/>
</dbReference>
<protein>
    <submittedName>
        <fullName evidence="15">Uncharacterized protein</fullName>
    </submittedName>
</protein>
<name>N6TJR1_DENPD</name>
<dbReference type="InterPro" id="IPR036396">
    <property type="entry name" value="Cyt_P450_sf"/>
</dbReference>
<evidence type="ECO:0000256" key="9">
    <source>
        <dbReference type="ARBA" id="ARBA00023002"/>
    </source>
</evidence>
<evidence type="ECO:0000256" key="5">
    <source>
        <dbReference type="ARBA" id="ARBA00022617"/>
    </source>
</evidence>
<dbReference type="PRINTS" id="PR00463">
    <property type="entry name" value="EP450I"/>
</dbReference>
<dbReference type="SUPFAM" id="SSF48264">
    <property type="entry name" value="Cytochrome P450"/>
    <property type="match status" value="1"/>
</dbReference>
<dbReference type="AlphaFoldDB" id="N6TJR1"/>
<evidence type="ECO:0000256" key="7">
    <source>
        <dbReference type="ARBA" id="ARBA00022824"/>
    </source>
</evidence>
<dbReference type="GO" id="GO:0020037">
    <property type="term" value="F:heme binding"/>
    <property type="evidence" value="ECO:0007669"/>
    <property type="project" value="InterPro"/>
</dbReference>
<dbReference type="OrthoDB" id="1470350at2759"/>
<dbReference type="Pfam" id="PF00067">
    <property type="entry name" value="p450"/>
    <property type="match status" value="1"/>
</dbReference>
<evidence type="ECO:0000256" key="4">
    <source>
        <dbReference type="ARBA" id="ARBA00010617"/>
    </source>
</evidence>
<dbReference type="InterPro" id="IPR050476">
    <property type="entry name" value="Insect_CytP450_Detox"/>
</dbReference>
<evidence type="ECO:0000256" key="8">
    <source>
        <dbReference type="ARBA" id="ARBA00022848"/>
    </source>
</evidence>
<comment type="subcellular location">
    <subcellularLocation>
        <location evidence="3">Endoplasmic reticulum membrane</location>
        <topology evidence="3">Peripheral membrane protein</topology>
    </subcellularLocation>
    <subcellularLocation>
        <location evidence="2">Microsome membrane</location>
        <topology evidence="2">Peripheral membrane protein</topology>
    </subcellularLocation>
</comment>
<dbReference type="PROSITE" id="PS00086">
    <property type="entry name" value="CYTOCHROME_P450"/>
    <property type="match status" value="1"/>
</dbReference>
<evidence type="ECO:0000256" key="13">
    <source>
        <dbReference type="PIRSR" id="PIRSR602401-1"/>
    </source>
</evidence>
<dbReference type="Gene3D" id="1.10.630.10">
    <property type="entry name" value="Cytochrome P450"/>
    <property type="match status" value="1"/>
</dbReference>
<dbReference type="GO" id="GO:0005789">
    <property type="term" value="C:endoplasmic reticulum membrane"/>
    <property type="evidence" value="ECO:0007669"/>
    <property type="project" value="UniProtKB-SubCell"/>
</dbReference>
<dbReference type="InterPro" id="IPR001128">
    <property type="entry name" value="Cyt_P450"/>
</dbReference>
<evidence type="ECO:0000313" key="15">
    <source>
        <dbReference type="EMBL" id="ENN80699.1"/>
    </source>
</evidence>
<dbReference type="GO" id="GO:0004497">
    <property type="term" value="F:monooxygenase activity"/>
    <property type="evidence" value="ECO:0007669"/>
    <property type="project" value="UniProtKB-KW"/>
</dbReference>
<sequence>MIAPKLQTIQTREQNEVYRKDFMHLLLQLKNQGSLSDSQKIDAASEKSQGVITEEDIMAQCFVFFFAGFETSSTTMTFALLELAQHLDIQAKLRAEVDRVLAKHNGKFTYQSVAEMHYLEMVVNETLRKFPPVPIIPRICTQTYQIPNSNVVIEKGTSVEIPVWGIHMDPDYYPNPDIFDPERFTEENKTKRKEELTFLPFGAGPRLCIGLRFGMLQSKVGLATLIRHFKFALNKKTSLPLEMEQGIVINTVKGSVWLNAIRI</sequence>
<reference evidence="15" key="1">
    <citation type="journal article" date="2013" name="Genome Biol.">
        <title>Draft genome of the mountain pine beetle, Dendroctonus ponderosae Hopkins, a major forest pest.</title>
        <authorList>
            <person name="Keeling C.I."/>
            <person name="Yuen M.M."/>
            <person name="Liao N.Y."/>
            <person name="Docking T.R."/>
            <person name="Chan S.K."/>
            <person name="Taylor G.A."/>
            <person name="Palmquist D.L."/>
            <person name="Jackman S.D."/>
            <person name="Nguyen A."/>
            <person name="Li M."/>
            <person name="Henderson H."/>
            <person name="Janes J.K."/>
            <person name="Zhao Y."/>
            <person name="Pandoh P."/>
            <person name="Moore R."/>
            <person name="Sperling F.A."/>
            <person name="Huber D.P."/>
            <person name="Birol I."/>
            <person name="Jones S.J."/>
            <person name="Bohlmann J."/>
        </authorList>
    </citation>
    <scope>NUCLEOTIDE SEQUENCE</scope>
</reference>
<keyword evidence="9 14" id="KW-0560">Oxidoreductase</keyword>
<dbReference type="PANTHER" id="PTHR24292:SF100">
    <property type="entry name" value="CYTOCHROME P450 6A16, ISOFORM B-RELATED"/>
    <property type="match status" value="1"/>
</dbReference>
<feature type="binding site" description="axial binding residue" evidence="13">
    <location>
        <position position="208"/>
    </location>
    <ligand>
        <name>heme</name>
        <dbReference type="ChEBI" id="CHEBI:30413"/>
    </ligand>
    <ligandPart>
        <name>Fe</name>
        <dbReference type="ChEBI" id="CHEBI:18248"/>
    </ligandPart>
</feature>
<evidence type="ECO:0000256" key="14">
    <source>
        <dbReference type="RuleBase" id="RU000461"/>
    </source>
</evidence>
<keyword evidence="10 13" id="KW-0408">Iron</keyword>
<dbReference type="InterPro" id="IPR017972">
    <property type="entry name" value="Cyt_P450_CS"/>
</dbReference>
<dbReference type="GO" id="GO:0016705">
    <property type="term" value="F:oxidoreductase activity, acting on paired donors, with incorporation or reduction of molecular oxygen"/>
    <property type="evidence" value="ECO:0007669"/>
    <property type="project" value="InterPro"/>
</dbReference>
<evidence type="ECO:0000256" key="3">
    <source>
        <dbReference type="ARBA" id="ARBA00004406"/>
    </source>
</evidence>
<dbReference type="OMA" id="VMRKCQE"/>
<proteinExistence type="inferred from homology"/>
<comment type="similarity">
    <text evidence="4 14">Belongs to the cytochrome P450 family.</text>
</comment>
<evidence type="ECO:0000256" key="10">
    <source>
        <dbReference type="ARBA" id="ARBA00023004"/>
    </source>
</evidence>
<dbReference type="PRINTS" id="PR00385">
    <property type="entry name" value="P450"/>
</dbReference>
<organism evidence="15">
    <name type="scientific">Dendroctonus ponderosae</name>
    <name type="common">Mountain pine beetle</name>
    <dbReference type="NCBI Taxonomy" id="77166"/>
    <lineage>
        <taxon>Eukaryota</taxon>
        <taxon>Metazoa</taxon>
        <taxon>Ecdysozoa</taxon>
        <taxon>Arthropoda</taxon>
        <taxon>Hexapoda</taxon>
        <taxon>Insecta</taxon>
        <taxon>Pterygota</taxon>
        <taxon>Neoptera</taxon>
        <taxon>Endopterygota</taxon>
        <taxon>Coleoptera</taxon>
        <taxon>Polyphaga</taxon>
        <taxon>Cucujiformia</taxon>
        <taxon>Curculionidae</taxon>
        <taxon>Scolytinae</taxon>
        <taxon>Dendroctonus</taxon>
    </lineage>
</organism>
<dbReference type="CDD" id="cd11056">
    <property type="entry name" value="CYP6-like"/>
    <property type="match status" value="1"/>
</dbReference>
<evidence type="ECO:0000256" key="6">
    <source>
        <dbReference type="ARBA" id="ARBA00022723"/>
    </source>
</evidence>
<feature type="non-terminal residue" evidence="15">
    <location>
        <position position="1"/>
    </location>
</feature>
<gene>
    <name evidence="15" type="ORF">YQE_02882</name>
</gene>
<keyword evidence="7" id="KW-0256">Endoplasmic reticulum</keyword>
<dbReference type="HOGENOM" id="CLU_001570_5_7_1"/>
<keyword evidence="8" id="KW-0492">Microsome</keyword>
<keyword evidence="12" id="KW-0472">Membrane</keyword>
<evidence type="ECO:0000256" key="1">
    <source>
        <dbReference type="ARBA" id="ARBA00001971"/>
    </source>
</evidence>
<dbReference type="InterPro" id="IPR002401">
    <property type="entry name" value="Cyt_P450_E_grp-I"/>
</dbReference>
<evidence type="ECO:0000256" key="11">
    <source>
        <dbReference type="ARBA" id="ARBA00023033"/>
    </source>
</evidence>
<dbReference type="GO" id="GO:0005506">
    <property type="term" value="F:iron ion binding"/>
    <property type="evidence" value="ECO:0007669"/>
    <property type="project" value="InterPro"/>
</dbReference>
<dbReference type="PANTHER" id="PTHR24292">
    <property type="entry name" value="CYTOCHROME P450"/>
    <property type="match status" value="1"/>
</dbReference>
<keyword evidence="5 13" id="KW-0349">Heme</keyword>